<protein>
    <submittedName>
        <fullName evidence="2">Uncharacterized protein</fullName>
    </submittedName>
</protein>
<organism evidence="2 3">
    <name type="scientific">Vairimorpha necatrix</name>
    <dbReference type="NCBI Taxonomy" id="6039"/>
    <lineage>
        <taxon>Eukaryota</taxon>
        <taxon>Fungi</taxon>
        <taxon>Fungi incertae sedis</taxon>
        <taxon>Microsporidia</taxon>
        <taxon>Nosematidae</taxon>
        <taxon>Vairimorpha</taxon>
    </lineage>
</organism>
<dbReference type="EMBL" id="CP142734">
    <property type="protein sequence ID" value="WUR04486.1"/>
    <property type="molecule type" value="Genomic_DNA"/>
</dbReference>
<evidence type="ECO:0000313" key="2">
    <source>
        <dbReference type="EMBL" id="WUR04486.1"/>
    </source>
</evidence>
<dbReference type="GeneID" id="90542320"/>
<reference evidence="2" key="1">
    <citation type="journal article" date="2024" name="BMC Genomics">
        <title>Functional annotation of a divergent genome using sequence and structure-based similarity.</title>
        <authorList>
            <person name="Svedberg D."/>
            <person name="Winiger R.R."/>
            <person name="Berg A."/>
            <person name="Sharma H."/>
            <person name="Tellgren-Roth C."/>
            <person name="Debrunner-Vossbrinck B.A."/>
            <person name="Vossbrinck C.R."/>
            <person name="Barandun J."/>
        </authorList>
    </citation>
    <scope>NUCLEOTIDE SEQUENCE</scope>
    <source>
        <strain evidence="2">Illinois isolate</strain>
    </source>
</reference>
<sequence>MFWNVLISILFGHCDEFLFLKYDDGTNFCELYIGDSIDNNYSSMDSFFVSRDVNVLSRIFNENWSFKNIILYLRNSCECCNKVDPKDHDEIRKIALVIKDKVFYNNFINCGVYYKYKFDLSDHKKFFINKTSMVSEEDYLTWEHTEVYHINSQDLYEKIDLKNKKFYDMKTQPLDFLVTNINDLYELTAFINSDMNASILSVIQDPDRKAMNNNLSNYIATKKKAEKEEKLLLSKEQENTDEKEIDLNLLIKDILHSSKRIFRKLITLSRENIVNDNK</sequence>
<dbReference type="RefSeq" id="XP_065330631.1">
    <property type="nucleotide sequence ID" value="XM_065474559.1"/>
</dbReference>
<gene>
    <name evidence="2" type="ORF">VNE69_09041</name>
</gene>
<feature type="signal peptide" evidence="1">
    <location>
        <begin position="1"/>
        <end position="16"/>
    </location>
</feature>
<dbReference type="KEGG" id="vnx:VNE69_09041"/>
<dbReference type="Proteomes" id="UP001334084">
    <property type="component" value="Chromosome 9"/>
</dbReference>
<evidence type="ECO:0000256" key="1">
    <source>
        <dbReference type="SAM" id="SignalP"/>
    </source>
</evidence>
<keyword evidence="3" id="KW-1185">Reference proteome</keyword>
<feature type="chain" id="PRO_5043904128" evidence="1">
    <location>
        <begin position="17"/>
        <end position="278"/>
    </location>
</feature>
<name>A0AAX4JF41_9MICR</name>
<evidence type="ECO:0000313" key="3">
    <source>
        <dbReference type="Proteomes" id="UP001334084"/>
    </source>
</evidence>
<proteinExistence type="predicted"/>
<keyword evidence="1" id="KW-0732">Signal</keyword>
<dbReference type="AlphaFoldDB" id="A0AAX4JF41"/>
<accession>A0AAX4JF41</accession>